<reference evidence="2" key="1">
    <citation type="journal article" date="2019" name="Int. J. Syst. Evol. Microbiol.">
        <title>The Global Catalogue of Microorganisms (GCM) 10K type strain sequencing project: providing services to taxonomists for standard genome sequencing and annotation.</title>
        <authorList>
            <consortium name="The Broad Institute Genomics Platform"/>
            <consortium name="The Broad Institute Genome Sequencing Center for Infectious Disease"/>
            <person name="Wu L."/>
            <person name="Ma J."/>
        </authorList>
    </citation>
    <scope>NUCLEOTIDE SEQUENCE [LARGE SCALE GENOMIC DNA]</scope>
    <source>
        <strain evidence="2">CGMCC 1.10832</strain>
    </source>
</reference>
<organism evidence="1 2">
    <name type="scientific">Marivirga lumbricoides</name>
    <dbReference type="NCBI Taxonomy" id="1046115"/>
    <lineage>
        <taxon>Bacteria</taxon>
        <taxon>Pseudomonadati</taxon>
        <taxon>Bacteroidota</taxon>
        <taxon>Cytophagia</taxon>
        <taxon>Cytophagales</taxon>
        <taxon>Marivirgaceae</taxon>
        <taxon>Marivirga</taxon>
    </lineage>
</organism>
<sequence>MHNYKELKIWSLTIKLAEEVYVLTQKFPDEEKFGLKSQMRRCAVSIPSNIAEGAGRNGQKEFKQFLGIALGSLFELDTQVELSYSFKYISEEDYNSLQESITQIRRMTYSFQQKLI</sequence>
<dbReference type="SUPFAM" id="SSF158446">
    <property type="entry name" value="IVS-encoded protein-like"/>
    <property type="match status" value="1"/>
</dbReference>
<proteinExistence type="predicted"/>
<accession>A0ABQ1MD40</accession>
<protein>
    <submittedName>
        <fullName evidence="1">Four helix bundle protein</fullName>
    </submittedName>
</protein>
<gene>
    <name evidence="1" type="ORF">GCM10011506_24950</name>
</gene>
<dbReference type="Proteomes" id="UP000636010">
    <property type="component" value="Unassembled WGS sequence"/>
</dbReference>
<dbReference type="InterPro" id="IPR036583">
    <property type="entry name" value="23S_rRNA_IVS_sf"/>
</dbReference>
<keyword evidence="2" id="KW-1185">Reference proteome</keyword>
<evidence type="ECO:0000313" key="2">
    <source>
        <dbReference type="Proteomes" id="UP000636010"/>
    </source>
</evidence>
<dbReference type="Gene3D" id="1.20.1440.60">
    <property type="entry name" value="23S rRNA-intervening sequence"/>
    <property type="match status" value="1"/>
</dbReference>
<comment type="caution">
    <text evidence="1">The sequence shown here is derived from an EMBL/GenBank/DDBJ whole genome shotgun (WGS) entry which is preliminary data.</text>
</comment>
<dbReference type="RefSeq" id="WP_188463871.1">
    <property type="nucleotide sequence ID" value="NZ_BAABHU010000007.1"/>
</dbReference>
<name>A0ABQ1MD40_9BACT</name>
<evidence type="ECO:0000313" key="1">
    <source>
        <dbReference type="EMBL" id="GGC38506.1"/>
    </source>
</evidence>
<dbReference type="PANTHER" id="PTHR38471:SF2">
    <property type="entry name" value="FOUR HELIX BUNDLE PROTEIN"/>
    <property type="match status" value="1"/>
</dbReference>
<dbReference type="InterPro" id="IPR012657">
    <property type="entry name" value="23S_rRNA-intervening_sequence"/>
</dbReference>
<dbReference type="CDD" id="cd16377">
    <property type="entry name" value="23S_rRNA_IVP_like"/>
    <property type="match status" value="1"/>
</dbReference>
<dbReference type="NCBIfam" id="TIGR02436">
    <property type="entry name" value="four helix bundle protein"/>
    <property type="match status" value="1"/>
</dbReference>
<dbReference type="EMBL" id="BMEC01000007">
    <property type="protein sequence ID" value="GGC38506.1"/>
    <property type="molecule type" value="Genomic_DNA"/>
</dbReference>
<dbReference type="Pfam" id="PF05635">
    <property type="entry name" value="23S_rRNA_IVP"/>
    <property type="match status" value="1"/>
</dbReference>
<dbReference type="PANTHER" id="PTHR38471">
    <property type="entry name" value="FOUR HELIX BUNDLE PROTEIN"/>
    <property type="match status" value="1"/>
</dbReference>